<protein>
    <submittedName>
        <fullName evidence="1">S23 ribosomal protein</fullName>
    </submittedName>
</protein>
<dbReference type="EMBL" id="CP000698">
    <property type="protein sequence ID" value="ABQ27967.1"/>
    <property type="molecule type" value="Genomic_DNA"/>
</dbReference>
<proteinExistence type="predicted"/>
<dbReference type="NCBIfam" id="NF008911">
    <property type="entry name" value="PRK12275.1-2"/>
    <property type="match status" value="1"/>
</dbReference>
<dbReference type="HOGENOM" id="CLU_129874_0_6_7"/>
<dbReference type="Pfam" id="PF05635">
    <property type="entry name" value="23S_rRNA_IVP"/>
    <property type="match status" value="1"/>
</dbReference>
<sequence length="123" mass="14117">MNNEGMKTHKDLHVWQKAMDLVVDVYEITYRLPQSELYGLTSQIRRSAVSIPSNIAEGAGRNYGKEFIQFLYIALGSIAELETQLLLVQRLKFIETIQLEKLYDVKKMLLGLIKSVKAVRSEK</sequence>
<keyword evidence="1" id="KW-0689">Ribosomal protein</keyword>
<dbReference type="AlphaFoldDB" id="A5G849"/>
<dbReference type="NCBIfam" id="TIGR02436">
    <property type="entry name" value="four helix bundle protein"/>
    <property type="match status" value="1"/>
</dbReference>
<dbReference type="PANTHER" id="PTHR38471">
    <property type="entry name" value="FOUR HELIX BUNDLE PROTEIN"/>
    <property type="match status" value="1"/>
</dbReference>
<dbReference type="Gene3D" id="1.20.1440.60">
    <property type="entry name" value="23S rRNA-intervening sequence"/>
    <property type="match status" value="1"/>
</dbReference>
<dbReference type="RefSeq" id="WP_011940616.1">
    <property type="nucleotide sequence ID" value="NC_009483.1"/>
</dbReference>
<organism evidence="1 2">
    <name type="scientific">Geotalea uraniireducens (strain Rf4)</name>
    <name type="common">Geobacter uraniireducens</name>
    <dbReference type="NCBI Taxonomy" id="351605"/>
    <lineage>
        <taxon>Bacteria</taxon>
        <taxon>Pseudomonadati</taxon>
        <taxon>Thermodesulfobacteriota</taxon>
        <taxon>Desulfuromonadia</taxon>
        <taxon>Geobacterales</taxon>
        <taxon>Geobacteraceae</taxon>
        <taxon>Geotalea</taxon>
    </lineage>
</organism>
<name>A5G849_GEOUR</name>
<dbReference type="InterPro" id="IPR012657">
    <property type="entry name" value="23S_rRNA-intervening_sequence"/>
</dbReference>
<keyword evidence="2" id="KW-1185">Reference proteome</keyword>
<accession>A5G849</accession>
<evidence type="ECO:0000313" key="2">
    <source>
        <dbReference type="Proteomes" id="UP000006695"/>
    </source>
</evidence>
<gene>
    <name evidence="1" type="ordered locus">Gura_3816</name>
</gene>
<dbReference type="InterPro" id="IPR036583">
    <property type="entry name" value="23S_rRNA_IVS_sf"/>
</dbReference>
<dbReference type="CDD" id="cd16377">
    <property type="entry name" value="23S_rRNA_IVP_like"/>
    <property type="match status" value="1"/>
</dbReference>
<dbReference type="SUPFAM" id="SSF158446">
    <property type="entry name" value="IVS-encoded protein-like"/>
    <property type="match status" value="1"/>
</dbReference>
<dbReference type="Proteomes" id="UP000006695">
    <property type="component" value="Chromosome"/>
</dbReference>
<evidence type="ECO:0000313" key="1">
    <source>
        <dbReference type="EMBL" id="ABQ27967.1"/>
    </source>
</evidence>
<dbReference type="PANTHER" id="PTHR38471:SF2">
    <property type="entry name" value="FOUR HELIX BUNDLE PROTEIN"/>
    <property type="match status" value="1"/>
</dbReference>
<dbReference type="GO" id="GO:0005840">
    <property type="term" value="C:ribosome"/>
    <property type="evidence" value="ECO:0007669"/>
    <property type="project" value="UniProtKB-KW"/>
</dbReference>
<keyword evidence="1" id="KW-0687">Ribonucleoprotein</keyword>
<dbReference type="KEGG" id="gur:Gura_3816"/>
<dbReference type="STRING" id="351605.Gura_3816"/>
<reference evidence="1 2" key="1">
    <citation type="submission" date="2007-05" db="EMBL/GenBank/DDBJ databases">
        <title>Complete sequence of Geobacter uraniireducens Rf4.</title>
        <authorList>
            <consortium name="US DOE Joint Genome Institute"/>
            <person name="Copeland A."/>
            <person name="Lucas S."/>
            <person name="Lapidus A."/>
            <person name="Barry K."/>
            <person name="Detter J.C."/>
            <person name="Glavina del Rio T."/>
            <person name="Hammon N."/>
            <person name="Israni S."/>
            <person name="Dalin E."/>
            <person name="Tice H."/>
            <person name="Pitluck S."/>
            <person name="Chertkov O."/>
            <person name="Brettin T."/>
            <person name="Bruce D."/>
            <person name="Han C."/>
            <person name="Schmutz J."/>
            <person name="Larimer F."/>
            <person name="Land M."/>
            <person name="Hauser L."/>
            <person name="Kyrpides N."/>
            <person name="Mikhailova N."/>
            <person name="Shelobolina E."/>
            <person name="Aklujkar M."/>
            <person name="Lovley D."/>
            <person name="Richardson P."/>
        </authorList>
    </citation>
    <scope>NUCLEOTIDE SEQUENCE [LARGE SCALE GENOMIC DNA]</scope>
    <source>
        <strain evidence="1 2">Rf4</strain>
    </source>
</reference>